<organism evidence="1 2">
    <name type="scientific">Brevibacterium linens</name>
    <dbReference type="NCBI Taxonomy" id="1703"/>
    <lineage>
        <taxon>Bacteria</taxon>
        <taxon>Bacillati</taxon>
        <taxon>Actinomycetota</taxon>
        <taxon>Actinomycetes</taxon>
        <taxon>Micrococcales</taxon>
        <taxon>Brevibacteriaceae</taxon>
        <taxon>Brevibacterium</taxon>
    </lineage>
</organism>
<proteinExistence type="predicted"/>
<dbReference type="AlphaFoldDB" id="A0A0B9AJ03"/>
<dbReference type="OrthoDB" id="4806826at2"/>
<comment type="caution">
    <text evidence="1">The sequence shown here is derived from an EMBL/GenBank/DDBJ whole genome shotgun (WGS) entry which is preliminary data.</text>
</comment>
<sequence length="69" mass="7756">MDKEHGTHIRRFINGWCPGCEESSSLTPGRLNTDETIEFRTCVDCGETVEDHDPRFWSSAADADKEGLV</sequence>
<reference evidence="1 2" key="1">
    <citation type="submission" date="2014-11" db="EMBL/GenBank/DDBJ databases">
        <title>Draft Genome Sequence of Brevibacterium linens AE038-8.</title>
        <authorList>
            <person name="Maizel D."/>
            <person name="Utturkar S.M."/>
            <person name="Brown S.D."/>
            <person name="Ferrero M."/>
            <person name="Rosen B.P."/>
        </authorList>
    </citation>
    <scope>NUCLEOTIDE SEQUENCE [LARGE SCALE GENOMIC DNA]</scope>
    <source>
        <strain evidence="1 2">AE038-8</strain>
    </source>
</reference>
<dbReference type="RefSeq" id="WP_039211428.1">
    <property type="nucleotide sequence ID" value="NZ_JTJZ01000022.1"/>
</dbReference>
<protein>
    <submittedName>
        <fullName evidence="1">Uncharacterized protein</fullName>
    </submittedName>
</protein>
<dbReference type="Proteomes" id="UP000031488">
    <property type="component" value="Unassembled WGS sequence"/>
</dbReference>
<evidence type="ECO:0000313" key="1">
    <source>
        <dbReference type="EMBL" id="KHS50674.1"/>
    </source>
</evidence>
<accession>A0A0B9AJ03</accession>
<keyword evidence="2" id="KW-1185">Reference proteome</keyword>
<evidence type="ECO:0000313" key="2">
    <source>
        <dbReference type="Proteomes" id="UP000031488"/>
    </source>
</evidence>
<dbReference type="PATRIC" id="fig|1703.6.peg.2691"/>
<gene>
    <name evidence="1" type="ORF">AE0388_2746</name>
</gene>
<dbReference type="EMBL" id="JTJZ01000022">
    <property type="protein sequence ID" value="KHS50674.1"/>
    <property type="molecule type" value="Genomic_DNA"/>
</dbReference>
<name>A0A0B9AJ03_BRELN</name>